<comment type="caution">
    <text evidence="3">The sequence shown here is derived from an EMBL/GenBank/DDBJ whole genome shotgun (WGS) entry which is preliminary data.</text>
</comment>
<dbReference type="AlphaFoldDB" id="A0A9P7FQ06"/>
<keyword evidence="4" id="KW-1185">Reference proteome</keyword>
<name>A0A9P7FQ06_9AGAR</name>
<dbReference type="EMBL" id="JABCKI010006289">
    <property type="protein sequence ID" value="KAG5634746.1"/>
    <property type="molecule type" value="Genomic_DNA"/>
</dbReference>
<proteinExistence type="predicted"/>
<evidence type="ECO:0000256" key="1">
    <source>
        <dbReference type="SAM" id="MobiDB-lite"/>
    </source>
</evidence>
<feature type="chain" id="PRO_5040125097" evidence="2">
    <location>
        <begin position="22"/>
        <end position="258"/>
    </location>
</feature>
<reference evidence="3" key="1">
    <citation type="submission" date="2021-02" db="EMBL/GenBank/DDBJ databases">
        <authorList>
            <person name="Nieuwenhuis M."/>
            <person name="Van De Peppel L.J.J."/>
        </authorList>
    </citation>
    <scope>NUCLEOTIDE SEQUENCE</scope>
    <source>
        <strain evidence="3">D49</strain>
    </source>
</reference>
<organism evidence="3 4">
    <name type="scientific">Sphagnurus paluster</name>
    <dbReference type="NCBI Taxonomy" id="117069"/>
    <lineage>
        <taxon>Eukaryota</taxon>
        <taxon>Fungi</taxon>
        <taxon>Dikarya</taxon>
        <taxon>Basidiomycota</taxon>
        <taxon>Agaricomycotina</taxon>
        <taxon>Agaricomycetes</taxon>
        <taxon>Agaricomycetidae</taxon>
        <taxon>Agaricales</taxon>
        <taxon>Tricholomatineae</taxon>
        <taxon>Lyophyllaceae</taxon>
        <taxon>Sphagnurus</taxon>
    </lineage>
</organism>
<gene>
    <name evidence="3" type="ORF">H0H81_000934</name>
</gene>
<protein>
    <submittedName>
        <fullName evidence="3">Uncharacterized protein</fullName>
    </submittedName>
</protein>
<evidence type="ECO:0000313" key="3">
    <source>
        <dbReference type="EMBL" id="KAG5634746.1"/>
    </source>
</evidence>
<dbReference type="Proteomes" id="UP000717328">
    <property type="component" value="Unassembled WGS sequence"/>
</dbReference>
<feature type="region of interest" description="Disordered" evidence="1">
    <location>
        <begin position="60"/>
        <end position="84"/>
    </location>
</feature>
<feature type="compositionally biased region" description="Gly residues" evidence="1">
    <location>
        <begin position="63"/>
        <end position="76"/>
    </location>
</feature>
<reference evidence="3" key="2">
    <citation type="submission" date="2021-10" db="EMBL/GenBank/DDBJ databases">
        <title>Phylogenomics reveals ancestral predisposition of the termite-cultivated fungus Termitomyces towards a domesticated lifestyle.</title>
        <authorList>
            <person name="Auxier B."/>
            <person name="Grum-Grzhimaylo A."/>
            <person name="Cardenas M.E."/>
            <person name="Lodge J.D."/>
            <person name="Laessoe T."/>
            <person name="Pedersen O."/>
            <person name="Smith M.E."/>
            <person name="Kuyper T.W."/>
            <person name="Franco-Molano E.A."/>
            <person name="Baroni T.J."/>
            <person name="Aanen D.K."/>
        </authorList>
    </citation>
    <scope>NUCLEOTIDE SEQUENCE</scope>
    <source>
        <strain evidence="3">D49</strain>
    </source>
</reference>
<keyword evidence="2" id="KW-0732">Signal</keyword>
<sequence length="258" mass="27083">MPSLRNILFVAVTAFAALSFAAPVSDHHDGANVAQHDSVLPFAIAGIKIADGNKIGDFNSGESGLGKAPGRGGPHGGEGHQGDKVGDLVDLGLVRRDSERSLCDSIVLAGAKIRVIWDQMSKVTSQNNIDDNAVVELIARVKVVLDATFVDLQRQRGRPMEEILAINGRVATKAELAHLLIDLANLVCGLLSIAAYVSAKATVDVIVSVGVVFAEVFCATFTVVDGLYVVVRPGLDSALKIAVSLKLDALVSAYNGVY</sequence>
<accession>A0A9P7FQ06</accession>
<evidence type="ECO:0000313" key="4">
    <source>
        <dbReference type="Proteomes" id="UP000717328"/>
    </source>
</evidence>
<feature type="signal peptide" evidence="2">
    <location>
        <begin position="1"/>
        <end position="21"/>
    </location>
</feature>
<evidence type="ECO:0000256" key="2">
    <source>
        <dbReference type="SAM" id="SignalP"/>
    </source>
</evidence>
<dbReference type="OrthoDB" id="3070063at2759"/>